<dbReference type="Proteomes" id="UP000770889">
    <property type="component" value="Unassembled WGS sequence"/>
</dbReference>
<name>A0A944MBC5_9GAMM</name>
<evidence type="ECO:0000313" key="2">
    <source>
        <dbReference type="EMBL" id="MBT2990247.1"/>
    </source>
</evidence>
<keyword evidence="1" id="KW-0812">Transmembrane</keyword>
<keyword evidence="1" id="KW-1133">Transmembrane helix</keyword>
<reference evidence="2 3" key="1">
    <citation type="submission" date="2021-05" db="EMBL/GenBank/DDBJ databases">
        <title>Genetic and Functional Diversity in Clade A Lucinid endosymbionts from the Bahamas.</title>
        <authorList>
            <person name="Giani N.M."/>
            <person name="Engel A.S."/>
            <person name="Campbell B.J."/>
        </authorList>
    </citation>
    <scope>NUCLEOTIDE SEQUENCE [LARGE SCALE GENOMIC DNA]</scope>
    <source>
        <strain evidence="2">LUC16012Gg_MoonRockCtena</strain>
    </source>
</reference>
<keyword evidence="1" id="KW-0472">Membrane</keyword>
<dbReference type="AlphaFoldDB" id="A0A944MBC5"/>
<feature type="transmembrane region" description="Helical" evidence="1">
    <location>
        <begin position="38"/>
        <end position="59"/>
    </location>
</feature>
<evidence type="ECO:0000256" key="1">
    <source>
        <dbReference type="SAM" id="Phobius"/>
    </source>
</evidence>
<comment type="caution">
    <text evidence="2">The sequence shown here is derived from an EMBL/GenBank/DDBJ whole genome shotgun (WGS) entry which is preliminary data.</text>
</comment>
<sequence length="65" mass="6708">MKKIAVGLVSTSILTMSGPVAAHVGEHGAMGFLSGLEHLLADHGYLLALLGVTAAGLVLKRWNRG</sequence>
<evidence type="ECO:0000313" key="3">
    <source>
        <dbReference type="Proteomes" id="UP000770889"/>
    </source>
</evidence>
<dbReference type="EMBL" id="JAHHGM010000015">
    <property type="protein sequence ID" value="MBT2990247.1"/>
    <property type="molecule type" value="Genomic_DNA"/>
</dbReference>
<protein>
    <submittedName>
        <fullName evidence="2">Uncharacterized protein</fullName>
    </submittedName>
</protein>
<accession>A0A944MBC5</accession>
<gene>
    <name evidence="2" type="ORF">KME65_14935</name>
</gene>
<organism evidence="2 3">
    <name type="scientific">Candidatus Thiodiazotropha taylori</name>
    <dbReference type="NCBI Taxonomy" id="2792791"/>
    <lineage>
        <taxon>Bacteria</taxon>
        <taxon>Pseudomonadati</taxon>
        <taxon>Pseudomonadota</taxon>
        <taxon>Gammaproteobacteria</taxon>
        <taxon>Chromatiales</taxon>
        <taxon>Sedimenticolaceae</taxon>
        <taxon>Candidatus Thiodiazotropha</taxon>
    </lineage>
</organism>
<proteinExistence type="predicted"/>